<evidence type="ECO:0000256" key="5">
    <source>
        <dbReference type="ARBA" id="ARBA00022792"/>
    </source>
</evidence>
<evidence type="ECO:0000256" key="8">
    <source>
        <dbReference type="ARBA" id="ARBA00023136"/>
    </source>
</evidence>
<evidence type="ECO:0000256" key="3">
    <source>
        <dbReference type="ARBA" id="ARBA00022448"/>
    </source>
</evidence>
<proteinExistence type="inferred from homology"/>
<evidence type="ECO:0000313" key="10">
    <source>
        <dbReference type="EMBL" id="KAL1631819.1"/>
    </source>
</evidence>
<dbReference type="Proteomes" id="UP001521116">
    <property type="component" value="Unassembled WGS sequence"/>
</dbReference>
<reference evidence="10 11" key="1">
    <citation type="submission" date="2024-02" db="EMBL/GenBank/DDBJ databases">
        <title>De novo assembly and annotation of 12 fungi associated with fruit tree decline syndrome in Ontario, Canada.</title>
        <authorList>
            <person name="Sulman M."/>
            <person name="Ellouze W."/>
            <person name="Ilyukhin E."/>
        </authorList>
    </citation>
    <scope>NUCLEOTIDE SEQUENCE [LARGE SCALE GENOMIC DNA]</scope>
    <source>
        <strain evidence="10 11">M1-105</strain>
    </source>
</reference>
<comment type="similarity">
    <text evidence="2 9">Belongs to the mitochondrial pyruvate carrier (MPC) (TC 2.A.105) family.</text>
</comment>
<accession>A0ABR3SWY2</accession>
<evidence type="ECO:0000256" key="7">
    <source>
        <dbReference type="ARBA" id="ARBA00023128"/>
    </source>
</evidence>
<dbReference type="EMBL" id="JAJVDC020000038">
    <property type="protein sequence ID" value="KAL1631819.1"/>
    <property type="molecule type" value="Genomic_DNA"/>
</dbReference>
<gene>
    <name evidence="10" type="ORF">SLS56_004340</name>
</gene>
<organism evidence="10 11">
    <name type="scientific">Neofusicoccum ribis</name>
    <dbReference type="NCBI Taxonomy" id="45134"/>
    <lineage>
        <taxon>Eukaryota</taxon>
        <taxon>Fungi</taxon>
        <taxon>Dikarya</taxon>
        <taxon>Ascomycota</taxon>
        <taxon>Pezizomycotina</taxon>
        <taxon>Dothideomycetes</taxon>
        <taxon>Dothideomycetes incertae sedis</taxon>
        <taxon>Botryosphaeriales</taxon>
        <taxon>Botryosphaeriaceae</taxon>
        <taxon>Neofusicoccum</taxon>
    </lineage>
</organism>
<keyword evidence="6" id="KW-1133">Transmembrane helix</keyword>
<keyword evidence="4" id="KW-0812">Transmembrane</keyword>
<keyword evidence="3 9" id="KW-0813">Transport</keyword>
<dbReference type="PANTHER" id="PTHR14154">
    <property type="entry name" value="UPF0041 BRAIN PROTEIN 44-RELATED"/>
    <property type="match status" value="1"/>
</dbReference>
<evidence type="ECO:0000256" key="1">
    <source>
        <dbReference type="ARBA" id="ARBA00004448"/>
    </source>
</evidence>
<keyword evidence="7 9" id="KW-0496">Mitochondrion</keyword>
<comment type="subcellular location">
    <subcellularLocation>
        <location evidence="1 9">Mitochondrion inner membrane</location>
        <topology evidence="1 9">Multi-pass membrane protein</topology>
    </subcellularLocation>
</comment>
<evidence type="ECO:0000256" key="2">
    <source>
        <dbReference type="ARBA" id="ARBA00006416"/>
    </source>
</evidence>
<evidence type="ECO:0000313" key="11">
    <source>
        <dbReference type="Proteomes" id="UP001521116"/>
    </source>
</evidence>
<name>A0ABR3SWY2_9PEZI</name>
<keyword evidence="8" id="KW-0472">Membrane</keyword>
<dbReference type="InterPro" id="IPR005336">
    <property type="entry name" value="MPC"/>
</dbReference>
<keyword evidence="11" id="KW-1185">Reference proteome</keyword>
<sequence length="202" mass="22434">MSAFRPTTRILNFSRNLLRSPAFRQAPQRRLQSTAADANAAPQSAFAKLWNSPVGPKTVHFWAPVMKWGLVLAGVADFFRPAENLSLSQNMALTATGAIWTRWCFIIKPRNLLYVHLPQTFFEWALRVDFDLANTSEHSLAAVNFFLGCVGLIQTSRILMWRSSQKGDSLSQEAKQAAKDETAAGKKILENPVAAAKDATKN</sequence>
<comment type="function">
    <text evidence="9">Mediates the uptake of pyruvate into mitochondria.</text>
</comment>
<evidence type="ECO:0000256" key="4">
    <source>
        <dbReference type="ARBA" id="ARBA00022692"/>
    </source>
</evidence>
<evidence type="ECO:0000256" key="6">
    <source>
        <dbReference type="ARBA" id="ARBA00022989"/>
    </source>
</evidence>
<keyword evidence="5 9" id="KW-0999">Mitochondrion inner membrane</keyword>
<comment type="caution">
    <text evidence="10">The sequence shown here is derived from an EMBL/GenBank/DDBJ whole genome shotgun (WGS) entry which is preliminary data.</text>
</comment>
<dbReference type="Pfam" id="PF03650">
    <property type="entry name" value="MPC"/>
    <property type="match status" value="1"/>
</dbReference>
<protein>
    <recommendedName>
        <fullName evidence="9">Mitochondrial pyruvate carrier</fullName>
    </recommendedName>
</protein>
<evidence type="ECO:0000256" key="9">
    <source>
        <dbReference type="RuleBase" id="RU363100"/>
    </source>
</evidence>